<keyword evidence="5" id="KW-0067">ATP-binding</keyword>
<dbReference type="GO" id="GO:0004674">
    <property type="term" value="F:protein serine/threonine kinase activity"/>
    <property type="evidence" value="ECO:0007669"/>
    <property type="project" value="UniProtKB-KW"/>
</dbReference>
<dbReference type="GO" id="GO:0005524">
    <property type="term" value="F:ATP binding"/>
    <property type="evidence" value="ECO:0007669"/>
    <property type="project" value="UniProtKB-KW"/>
</dbReference>
<keyword evidence="7" id="KW-0430">Lectin</keyword>
<dbReference type="GO" id="GO:0030246">
    <property type="term" value="F:carbohydrate binding"/>
    <property type="evidence" value="ECO:0007669"/>
    <property type="project" value="UniProtKB-KW"/>
</dbReference>
<evidence type="ECO:0000256" key="3">
    <source>
        <dbReference type="ARBA" id="ARBA00022741"/>
    </source>
</evidence>
<dbReference type="PANTHER" id="PTHR27002:SF1073">
    <property type="entry name" value="CYSTEINE-RICH RECEPTOR-LIKE PROTEIN KINASE 29"/>
    <property type="match status" value="1"/>
</dbReference>
<gene>
    <name evidence="7" type="ORF">CTI12_AA044910</name>
</gene>
<organism evidence="7 8">
    <name type="scientific">Artemisia annua</name>
    <name type="common">Sweet wormwood</name>
    <dbReference type="NCBI Taxonomy" id="35608"/>
    <lineage>
        <taxon>Eukaryota</taxon>
        <taxon>Viridiplantae</taxon>
        <taxon>Streptophyta</taxon>
        <taxon>Embryophyta</taxon>
        <taxon>Tracheophyta</taxon>
        <taxon>Spermatophyta</taxon>
        <taxon>Magnoliopsida</taxon>
        <taxon>eudicotyledons</taxon>
        <taxon>Gunneridae</taxon>
        <taxon>Pentapetalae</taxon>
        <taxon>asterids</taxon>
        <taxon>campanulids</taxon>
        <taxon>Asterales</taxon>
        <taxon>Asteraceae</taxon>
        <taxon>Asteroideae</taxon>
        <taxon>Anthemideae</taxon>
        <taxon>Artemisiinae</taxon>
        <taxon>Artemisia</taxon>
    </lineage>
</organism>
<dbReference type="Proteomes" id="UP000245207">
    <property type="component" value="Unassembled WGS sequence"/>
</dbReference>
<sequence length="208" mass="22608">MVLRASQSLNHVNFFDEITDENFDTPNDDNNITDTPLGNNNQNDHHLGDGSHSQSLGDPTIDHVENELGHSPGSNEIIRDGENVATPSGVTISDGDSSPLSEQSAGSGSMRDTIRCIHIGLLCVQENAVDRPTMVSVVHDMLDRYSITLQVPSWPAFFMHSSTDPEVPLLRDYTSSTGSSGLENYKQSKSRSSQVSVNDVSLSEVVPR</sequence>
<keyword evidence="1" id="KW-0723">Serine/threonine-protein kinase</keyword>
<keyword evidence="2" id="KW-0808">Transferase</keyword>
<protein>
    <submittedName>
        <fullName evidence="7">Protein kinase-like domain, Concanavalin A-like lectin/glucanase domain protein</fullName>
    </submittedName>
</protein>
<dbReference type="STRING" id="35608.A0A2U1QCX4"/>
<evidence type="ECO:0000256" key="2">
    <source>
        <dbReference type="ARBA" id="ARBA00022679"/>
    </source>
</evidence>
<dbReference type="OrthoDB" id="4062651at2759"/>
<accession>A0A2U1QCX4</accession>
<feature type="region of interest" description="Disordered" evidence="6">
    <location>
        <begin position="19"/>
        <end position="109"/>
    </location>
</feature>
<keyword evidence="3" id="KW-0547">Nucleotide-binding</keyword>
<dbReference type="EMBL" id="PKPP01000214">
    <property type="protein sequence ID" value="PWA95865.1"/>
    <property type="molecule type" value="Genomic_DNA"/>
</dbReference>
<comment type="caution">
    <text evidence="7">The sequence shown here is derived from an EMBL/GenBank/DDBJ whole genome shotgun (WGS) entry which is preliminary data.</text>
</comment>
<evidence type="ECO:0000256" key="1">
    <source>
        <dbReference type="ARBA" id="ARBA00022527"/>
    </source>
</evidence>
<evidence type="ECO:0000256" key="4">
    <source>
        <dbReference type="ARBA" id="ARBA00022777"/>
    </source>
</evidence>
<evidence type="ECO:0000313" key="8">
    <source>
        <dbReference type="Proteomes" id="UP000245207"/>
    </source>
</evidence>
<dbReference type="PANTHER" id="PTHR27002">
    <property type="entry name" value="RECEPTOR-LIKE SERINE/THREONINE-PROTEIN KINASE SD1-8"/>
    <property type="match status" value="1"/>
</dbReference>
<feature type="compositionally biased region" description="Polar residues" evidence="6">
    <location>
        <begin position="85"/>
        <end position="107"/>
    </location>
</feature>
<reference evidence="7 8" key="1">
    <citation type="journal article" date="2018" name="Mol. Plant">
        <title>The genome of Artemisia annua provides insight into the evolution of Asteraceae family and artemisinin biosynthesis.</title>
        <authorList>
            <person name="Shen Q."/>
            <person name="Zhang L."/>
            <person name="Liao Z."/>
            <person name="Wang S."/>
            <person name="Yan T."/>
            <person name="Shi P."/>
            <person name="Liu M."/>
            <person name="Fu X."/>
            <person name="Pan Q."/>
            <person name="Wang Y."/>
            <person name="Lv Z."/>
            <person name="Lu X."/>
            <person name="Zhang F."/>
            <person name="Jiang W."/>
            <person name="Ma Y."/>
            <person name="Chen M."/>
            <person name="Hao X."/>
            <person name="Li L."/>
            <person name="Tang Y."/>
            <person name="Lv G."/>
            <person name="Zhou Y."/>
            <person name="Sun X."/>
            <person name="Brodelius P.E."/>
            <person name="Rose J.K.C."/>
            <person name="Tang K."/>
        </authorList>
    </citation>
    <scope>NUCLEOTIDE SEQUENCE [LARGE SCALE GENOMIC DNA]</scope>
    <source>
        <strain evidence="8">cv. Huhao1</strain>
        <tissue evidence="7">Leaf</tissue>
    </source>
</reference>
<evidence type="ECO:0000313" key="7">
    <source>
        <dbReference type="EMBL" id="PWA95865.1"/>
    </source>
</evidence>
<name>A0A2U1QCX4_ARTAN</name>
<evidence type="ECO:0000256" key="5">
    <source>
        <dbReference type="ARBA" id="ARBA00022840"/>
    </source>
</evidence>
<dbReference type="AlphaFoldDB" id="A0A2U1QCX4"/>
<dbReference type="GO" id="GO:0005886">
    <property type="term" value="C:plasma membrane"/>
    <property type="evidence" value="ECO:0007669"/>
    <property type="project" value="TreeGrafter"/>
</dbReference>
<keyword evidence="4 7" id="KW-0418">Kinase</keyword>
<feature type="region of interest" description="Disordered" evidence="6">
    <location>
        <begin position="174"/>
        <end position="208"/>
    </location>
</feature>
<evidence type="ECO:0000256" key="6">
    <source>
        <dbReference type="SAM" id="MobiDB-lite"/>
    </source>
</evidence>
<proteinExistence type="predicted"/>
<keyword evidence="8" id="KW-1185">Reference proteome</keyword>